<reference evidence="9" key="1">
    <citation type="submission" date="2020-10" db="EMBL/GenBank/DDBJ databases">
        <title>Sequencing the genomes of 1000 actinobacteria strains.</title>
        <authorList>
            <person name="Klenk H.-P."/>
        </authorList>
    </citation>
    <scope>NUCLEOTIDE SEQUENCE</scope>
    <source>
        <strain evidence="9">DSM 46832</strain>
    </source>
</reference>
<comment type="subcellular location">
    <subcellularLocation>
        <location evidence="1">Cell membrane</location>
        <topology evidence="1">Multi-pass membrane protein</topology>
    </subcellularLocation>
</comment>
<feature type="transmembrane region" description="Helical" evidence="7">
    <location>
        <begin position="170"/>
        <end position="187"/>
    </location>
</feature>
<dbReference type="PANTHER" id="PTHR23517:SF2">
    <property type="entry name" value="MULTIDRUG RESISTANCE PROTEIN MDTH"/>
    <property type="match status" value="1"/>
</dbReference>
<feature type="transmembrane region" description="Helical" evidence="7">
    <location>
        <begin position="230"/>
        <end position="251"/>
    </location>
</feature>
<dbReference type="GO" id="GO:0005886">
    <property type="term" value="C:plasma membrane"/>
    <property type="evidence" value="ECO:0007669"/>
    <property type="project" value="UniProtKB-SubCell"/>
</dbReference>
<proteinExistence type="predicted"/>
<dbReference type="InterPro" id="IPR036259">
    <property type="entry name" value="MFS_trans_sf"/>
</dbReference>
<keyword evidence="3" id="KW-1003">Cell membrane</keyword>
<evidence type="ECO:0000259" key="8">
    <source>
        <dbReference type="PROSITE" id="PS50850"/>
    </source>
</evidence>
<dbReference type="Gene3D" id="1.20.1250.20">
    <property type="entry name" value="MFS general substrate transporter like domains"/>
    <property type="match status" value="1"/>
</dbReference>
<sequence length="422" mass="44431">MTGQPPAIRTARTPSPARTLVAGSAIMSLANSVTIPFLAVFLRNELGLSVTTVGLVIGSSVLFGICGGFLGGALSDIVGRRRILLIALTIVTGSFVGFYFTHHVVAAFLFNAAMAFATSSFNPVAKALLSDLLSPHLRVRWFSHQYLAINAGYAVGPLIGVALGLTGVRISFLVAAVAYLLYLTLLWRGTRTLPLPPPATVEPATVQGTASAIARGIGDSVRVMASDRRLLVLLIAAILLEAVHSRISLLLAQNFVIDFADSARILATVMTTNAVGVILLQPVAARYVQRRSPVNAITIGGLLTFLGMAGFAFSQQTWHYIVAMLVLTLGETLIVPSEFVLIDRIAPPDLRGSYFGTHTFAQVGGFAGPVLGSLVLASLGGTAMFLTVGSLALVSVGIYLLVGRRIPDLNRLAKQLDTATAP</sequence>
<evidence type="ECO:0000256" key="4">
    <source>
        <dbReference type="ARBA" id="ARBA00022692"/>
    </source>
</evidence>
<feature type="transmembrane region" description="Helical" evidence="7">
    <location>
        <begin position="83"/>
        <end position="100"/>
    </location>
</feature>
<comment type="caution">
    <text evidence="9">The sequence shown here is derived from an EMBL/GenBank/DDBJ whole genome shotgun (WGS) entry which is preliminary data.</text>
</comment>
<dbReference type="InterPro" id="IPR050171">
    <property type="entry name" value="MFS_Transporters"/>
</dbReference>
<feature type="transmembrane region" description="Helical" evidence="7">
    <location>
        <begin position="20"/>
        <end position="42"/>
    </location>
</feature>
<feature type="transmembrane region" description="Helical" evidence="7">
    <location>
        <begin position="48"/>
        <end position="71"/>
    </location>
</feature>
<name>A0A927M886_9ACTN</name>
<dbReference type="GO" id="GO:0022857">
    <property type="term" value="F:transmembrane transporter activity"/>
    <property type="evidence" value="ECO:0007669"/>
    <property type="project" value="InterPro"/>
</dbReference>
<dbReference type="SUPFAM" id="SSF103473">
    <property type="entry name" value="MFS general substrate transporter"/>
    <property type="match status" value="1"/>
</dbReference>
<evidence type="ECO:0000256" key="3">
    <source>
        <dbReference type="ARBA" id="ARBA00022475"/>
    </source>
</evidence>
<organism evidence="9 10">
    <name type="scientific">Plantactinospora soyae</name>
    <dbReference type="NCBI Taxonomy" id="1544732"/>
    <lineage>
        <taxon>Bacteria</taxon>
        <taxon>Bacillati</taxon>
        <taxon>Actinomycetota</taxon>
        <taxon>Actinomycetes</taxon>
        <taxon>Micromonosporales</taxon>
        <taxon>Micromonosporaceae</taxon>
        <taxon>Plantactinospora</taxon>
    </lineage>
</organism>
<evidence type="ECO:0000256" key="6">
    <source>
        <dbReference type="ARBA" id="ARBA00023136"/>
    </source>
</evidence>
<feature type="transmembrane region" description="Helical" evidence="7">
    <location>
        <begin position="383"/>
        <end position="402"/>
    </location>
</feature>
<feature type="domain" description="Major facilitator superfamily (MFS) profile" evidence="8">
    <location>
        <begin position="17"/>
        <end position="407"/>
    </location>
</feature>
<dbReference type="EMBL" id="JADBEB010000001">
    <property type="protein sequence ID" value="MBE1489604.1"/>
    <property type="molecule type" value="Genomic_DNA"/>
</dbReference>
<dbReference type="PANTHER" id="PTHR23517">
    <property type="entry name" value="RESISTANCE PROTEIN MDTM, PUTATIVE-RELATED-RELATED"/>
    <property type="match status" value="1"/>
</dbReference>
<dbReference type="InterPro" id="IPR011701">
    <property type="entry name" value="MFS"/>
</dbReference>
<evidence type="ECO:0000313" key="9">
    <source>
        <dbReference type="EMBL" id="MBE1489604.1"/>
    </source>
</evidence>
<feature type="transmembrane region" description="Helical" evidence="7">
    <location>
        <begin position="354"/>
        <end position="377"/>
    </location>
</feature>
<dbReference type="PROSITE" id="PS50850">
    <property type="entry name" value="MFS"/>
    <property type="match status" value="1"/>
</dbReference>
<evidence type="ECO:0000313" key="10">
    <source>
        <dbReference type="Proteomes" id="UP000649753"/>
    </source>
</evidence>
<feature type="transmembrane region" description="Helical" evidence="7">
    <location>
        <begin position="296"/>
        <end position="314"/>
    </location>
</feature>
<keyword evidence="10" id="KW-1185">Reference proteome</keyword>
<evidence type="ECO:0000256" key="5">
    <source>
        <dbReference type="ARBA" id="ARBA00022989"/>
    </source>
</evidence>
<keyword evidence="5 7" id="KW-1133">Transmembrane helix</keyword>
<dbReference type="RefSeq" id="WP_192769050.1">
    <property type="nucleotide sequence ID" value="NZ_JADBEB010000001.1"/>
</dbReference>
<feature type="transmembrane region" description="Helical" evidence="7">
    <location>
        <begin position="263"/>
        <end position="284"/>
    </location>
</feature>
<keyword evidence="2" id="KW-0813">Transport</keyword>
<accession>A0A927M886</accession>
<dbReference type="InterPro" id="IPR020846">
    <property type="entry name" value="MFS_dom"/>
</dbReference>
<feature type="transmembrane region" description="Helical" evidence="7">
    <location>
        <begin position="320"/>
        <end position="342"/>
    </location>
</feature>
<dbReference type="Proteomes" id="UP000649753">
    <property type="component" value="Unassembled WGS sequence"/>
</dbReference>
<protein>
    <submittedName>
        <fullName evidence="9">MFS family permease</fullName>
    </submittedName>
</protein>
<evidence type="ECO:0000256" key="1">
    <source>
        <dbReference type="ARBA" id="ARBA00004651"/>
    </source>
</evidence>
<evidence type="ECO:0000256" key="2">
    <source>
        <dbReference type="ARBA" id="ARBA00022448"/>
    </source>
</evidence>
<keyword evidence="4 7" id="KW-0812">Transmembrane</keyword>
<gene>
    <name evidence="9" type="ORF">H4W31_005242</name>
</gene>
<keyword evidence="6 7" id="KW-0472">Membrane</keyword>
<evidence type="ECO:0000256" key="7">
    <source>
        <dbReference type="SAM" id="Phobius"/>
    </source>
</evidence>
<dbReference type="Pfam" id="PF07690">
    <property type="entry name" value="MFS_1"/>
    <property type="match status" value="1"/>
</dbReference>
<dbReference type="AlphaFoldDB" id="A0A927M886"/>
<dbReference type="InterPro" id="IPR005829">
    <property type="entry name" value="Sugar_transporter_CS"/>
</dbReference>
<dbReference type="PROSITE" id="PS00216">
    <property type="entry name" value="SUGAR_TRANSPORT_1"/>
    <property type="match status" value="1"/>
</dbReference>